<accession>A0A438BXX5</accession>
<evidence type="ECO:0000256" key="2">
    <source>
        <dbReference type="ARBA" id="ARBA00004496"/>
    </source>
</evidence>
<reference evidence="9 10" key="1">
    <citation type="journal article" date="2018" name="PLoS Genet.">
        <title>Population sequencing reveals clonal diversity and ancestral inbreeding in the grapevine cultivar Chardonnay.</title>
        <authorList>
            <person name="Roach M.J."/>
            <person name="Johnson D.L."/>
            <person name="Bohlmann J."/>
            <person name="van Vuuren H.J."/>
            <person name="Jones S.J."/>
            <person name="Pretorius I.S."/>
            <person name="Schmidt S.A."/>
            <person name="Borneman A.R."/>
        </authorList>
    </citation>
    <scope>NUCLEOTIDE SEQUENCE [LARGE SCALE GENOMIC DNA]</scope>
    <source>
        <strain evidence="10">cv. Chardonnay</strain>
        <tissue evidence="9">Leaf</tissue>
    </source>
</reference>
<dbReference type="Proteomes" id="UP000288805">
    <property type="component" value="Unassembled WGS sequence"/>
</dbReference>
<sequence length="449" mass="51260">MGLKEEGGALAGLGRAMGLGFGRKSARKGCYCSIMHLSWWGMRVLKMRGLRTIGTQWGKREGGLHFSLDLFNDWEVEEVERLLSSIQDKRLDADGEDRMLWKGTKNEIFTVKSLYKSLDHSCAVSFPGNIIWSPYVPSKVSFFAWEASWEKVLTQDQLKRRGWILANRCCLCFAEKETINHILVHCSKTKILWDLVFSLFGVNWVLPFPVKDTFLSWYVSFKDKNHRKDGMKVEVERVVVFSCNGLMEVLILPWTGERGVVCVSWNDNGVGEELRGRKMFEMSVHPNVELVAQLGCRMGELPVVCLGLPLGSPYKSSVGWYFVEERIYKRMYMDGGSLTMIDFINWLLREGPTHHFAIGLKILNQLVSEMNQSNPGVPLSHHRRIACSFRDQSLLQIFRISLTSLYQLKDDDGSKLQELALSLSLRCLSFDFMGTSFDESSDEFGTVQK</sequence>
<dbReference type="GO" id="GO:0005737">
    <property type="term" value="C:cytoplasm"/>
    <property type="evidence" value="ECO:0007669"/>
    <property type="project" value="UniProtKB-SubCell"/>
</dbReference>
<dbReference type="EMBL" id="QGNW01002594">
    <property type="protein sequence ID" value="RVW15849.1"/>
    <property type="molecule type" value="Genomic_DNA"/>
</dbReference>
<keyword evidence="4" id="KW-0813">Transport</keyword>
<dbReference type="PANTHER" id="PTHR12596">
    <property type="entry name" value="EXPORTIN 4,7-RELATED"/>
    <property type="match status" value="1"/>
</dbReference>
<dbReference type="GO" id="GO:0005049">
    <property type="term" value="F:nuclear export signal receptor activity"/>
    <property type="evidence" value="ECO:0007669"/>
    <property type="project" value="InterPro"/>
</dbReference>
<feature type="domain" description="Reverse transcriptase zinc-binding" evidence="8">
    <location>
        <begin position="109"/>
        <end position="193"/>
    </location>
</feature>
<dbReference type="PANTHER" id="PTHR12596:SF2">
    <property type="entry name" value="EXPORTIN-7 ISOFORM X1"/>
    <property type="match status" value="1"/>
</dbReference>
<evidence type="ECO:0000256" key="4">
    <source>
        <dbReference type="ARBA" id="ARBA00022448"/>
    </source>
</evidence>
<name>A0A438BXX5_VITVI</name>
<gene>
    <name evidence="9" type="primary">XPO7_1</name>
    <name evidence="9" type="ORF">CK203_073161</name>
</gene>
<comment type="subcellular location">
    <subcellularLocation>
        <location evidence="2">Cytoplasm</location>
    </subcellularLocation>
    <subcellularLocation>
        <location evidence="1">Nucleus</location>
    </subcellularLocation>
</comment>
<dbReference type="InterPro" id="IPR044189">
    <property type="entry name" value="XPO4/7-like"/>
</dbReference>
<organism evidence="9 10">
    <name type="scientific">Vitis vinifera</name>
    <name type="common">Grape</name>
    <dbReference type="NCBI Taxonomy" id="29760"/>
    <lineage>
        <taxon>Eukaryota</taxon>
        <taxon>Viridiplantae</taxon>
        <taxon>Streptophyta</taxon>
        <taxon>Embryophyta</taxon>
        <taxon>Tracheophyta</taxon>
        <taxon>Spermatophyta</taxon>
        <taxon>Magnoliopsida</taxon>
        <taxon>eudicotyledons</taxon>
        <taxon>Gunneridae</taxon>
        <taxon>Pentapetalae</taxon>
        <taxon>rosids</taxon>
        <taxon>Vitales</taxon>
        <taxon>Vitaceae</taxon>
        <taxon>Viteae</taxon>
        <taxon>Vitis</taxon>
    </lineage>
</organism>
<keyword evidence="6" id="KW-0653">Protein transport</keyword>
<dbReference type="GO" id="GO:0015031">
    <property type="term" value="P:protein transport"/>
    <property type="evidence" value="ECO:0007669"/>
    <property type="project" value="UniProtKB-KW"/>
</dbReference>
<dbReference type="AlphaFoldDB" id="A0A438BXX5"/>
<evidence type="ECO:0000313" key="9">
    <source>
        <dbReference type="EMBL" id="RVW15849.1"/>
    </source>
</evidence>
<evidence type="ECO:0000313" key="10">
    <source>
        <dbReference type="Proteomes" id="UP000288805"/>
    </source>
</evidence>
<keyword evidence="7" id="KW-0539">Nucleus</keyword>
<evidence type="ECO:0000256" key="6">
    <source>
        <dbReference type="ARBA" id="ARBA00022927"/>
    </source>
</evidence>
<protein>
    <submittedName>
        <fullName evidence="9">Exportin-7</fullName>
    </submittedName>
</protein>
<evidence type="ECO:0000256" key="5">
    <source>
        <dbReference type="ARBA" id="ARBA00022490"/>
    </source>
</evidence>
<proteinExistence type="inferred from homology"/>
<dbReference type="GO" id="GO:0005634">
    <property type="term" value="C:nucleus"/>
    <property type="evidence" value="ECO:0007669"/>
    <property type="project" value="UniProtKB-SubCell"/>
</dbReference>
<dbReference type="InterPro" id="IPR026960">
    <property type="entry name" value="RVT-Znf"/>
</dbReference>
<evidence type="ECO:0000259" key="8">
    <source>
        <dbReference type="Pfam" id="PF13966"/>
    </source>
</evidence>
<evidence type="ECO:0000256" key="3">
    <source>
        <dbReference type="ARBA" id="ARBA00009466"/>
    </source>
</evidence>
<evidence type="ECO:0000256" key="7">
    <source>
        <dbReference type="ARBA" id="ARBA00023242"/>
    </source>
</evidence>
<comment type="similarity">
    <text evidence="3">Belongs to the exportin family.</text>
</comment>
<evidence type="ECO:0000256" key="1">
    <source>
        <dbReference type="ARBA" id="ARBA00004123"/>
    </source>
</evidence>
<dbReference type="Pfam" id="PF13966">
    <property type="entry name" value="zf-RVT"/>
    <property type="match status" value="1"/>
</dbReference>
<keyword evidence="5" id="KW-0963">Cytoplasm</keyword>
<comment type="caution">
    <text evidence="9">The sequence shown here is derived from an EMBL/GenBank/DDBJ whole genome shotgun (WGS) entry which is preliminary data.</text>
</comment>